<dbReference type="Proteomes" id="UP001302126">
    <property type="component" value="Unassembled WGS sequence"/>
</dbReference>
<protein>
    <submittedName>
        <fullName evidence="7">DNA repair protein endonuclease SAE2/CtIP C-terminus-domain-containing protein</fullName>
    </submittedName>
</protein>
<name>A0AAN6WU41_9PEZI</name>
<dbReference type="EMBL" id="MU864393">
    <property type="protein sequence ID" value="KAK4188021.1"/>
    <property type="molecule type" value="Genomic_DNA"/>
</dbReference>
<feature type="coiled-coil region" evidence="4">
    <location>
        <begin position="33"/>
        <end position="77"/>
    </location>
</feature>
<keyword evidence="4" id="KW-0175">Coiled coil</keyword>
<feature type="domain" description="DNA endonuclease activator Ctp1 C-terminal" evidence="6">
    <location>
        <begin position="576"/>
        <end position="690"/>
    </location>
</feature>
<feature type="region of interest" description="Disordered" evidence="5">
    <location>
        <begin position="440"/>
        <end position="464"/>
    </location>
</feature>
<evidence type="ECO:0000256" key="3">
    <source>
        <dbReference type="ARBA" id="ARBA00023242"/>
    </source>
</evidence>
<evidence type="ECO:0000259" key="6">
    <source>
        <dbReference type="Pfam" id="PF08573"/>
    </source>
</evidence>
<evidence type="ECO:0000256" key="1">
    <source>
        <dbReference type="ARBA" id="ARBA00004123"/>
    </source>
</evidence>
<keyword evidence="7" id="KW-0255">Endonuclease</keyword>
<feature type="region of interest" description="Disordered" evidence="5">
    <location>
        <begin position="503"/>
        <end position="527"/>
    </location>
</feature>
<dbReference type="Pfam" id="PF08573">
    <property type="entry name" value="SAE2"/>
    <property type="match status" value="1"/>
</dbReference>
<dbReference type="GO" id="GO:0003684">
    <property type="term" value="F:damaged DNA binding"/>
    <property type="evidence" value="ECO:0007669"/>
    <property type="project" value="TreeGrafter"/>
</dbReference>
<evidence type="ECO:0000256" key="4">
    <source>
        <dbReference type="SAM" id="Coils"/>
    </source>
</evidence>
<keyword evidence="3" id="KW-0539">Nucleus</keyword>
<evidence type="ECO:0000313" key="7">
    <source>
        <dbReference type="EMBL" id="KAK4188021.1"/>
    </source>
</evidence>
<feature type="compositionally biased region" description="Polar residues" evidence="5">
    <location>
        <begin position="255"/>
        <end position="268"/>
    </location>
</feature>
<keyword evidence="7" id="KW-0540">Nuclease</keyword>
<feature type="compositionally biased region" description="Basic residues" evidence="5">
    <location>
        <begin position="449"/>
        <end position="459"/>
    </location>
</feature>
<dbReference type="AlphaFoldDB" id="A0AAN6WU41"/>
<dbReference type="GO" id="GO:0005634">
    <property type="term" value="C:nucleus"/>
    <property type="evidence" value="ECO:0007669"/>
    <property type="project" value="UniProtKB-SubCell"/>
</dbReference>
<dbReference type="PANTHER" id="PTHR15107:SF0">
    <property type="entry name" value="DNA ENDONUCLEASE ACTIVATOR CTP1 C-TERMINAL DOMAIN-CONTAINING PROTEIN"/>
    <property type="match status" value="1"/>
</dbReference>
<keyword evidence="8" id="KW-1185">Reference proteome</keyword>
<dbReference type="InterPro" id="IPR013882">
    <property type="entry name" value="Ctp1_C"/>
</dbReference>
<dbReference type="InterPro" id="IPR033316">
    <property type="entry name" value="RBBP8-like"/>
</dbReference>
<evidence type="ECO:0000313" key="8">
    <source>
        <dbReference type="Proteomes" id="UP001302126"/>
    </source>
</evidence>
<comment type="subcellular location">
    <subcellularLocation>
        <location evidence="1">Nucleus</location>
    </subcellularLocation>
</comment>
<organism evidence="7 8">
    <name type="scientific">Podospora australis</name>
    <dbReference type="NCBI Taxonomy" id="1536484"/>
    <lineage>
        <taxon>Eukaryota</taxon>
        <taxon>Fungi</taxon>
        <taxon>Dikarya</taxon>
        <taxon>Ascomycota</taxon>
        <taxon>Pezizomycotina</taxon>
        <taxon>Sordariomycetes</taxon>
        <taxon>Sordariomycetidae</taxon>
        <taxon>Sordariales</taxon>
        <taxon>Podosporaceae</taxon>
        <taxon>Podospora</taxon>
    </lineage>
</organism>
<dbReference type="GO" id="GO:0010792">
    <property type="term" value="P:DNA double-strand break processing involved in repair via single-strand annealing"/>
    <property type="evidence" value="ECO:0007669"/>
    <property type="project" value="TreeGrafter"/>
</dbReference>
<keyword evidence="2" id="KW-0227">DNA damage</keyword>
<reference evidence="7" key="2">
    <citation type="submission" date="2023-05" db="EMBL/GenBank/DDBJ databases">
        <authorList>
            <consortium name="Lawrence Berkeley National Laboratory"/>
            <person name="Steindorff A."/>
            <person name="Hensen N."/>
            <person name="Bonometti L."/>
            <person name="Westerberg I."/>
            <person name="Brannstrom I.O."/>
            <person name="Guillou S."/>
            <person name="Cros-Aarteil S."/>
            <person name="Calhoun S."/>
            <person name="Haridas S."/>
            <person name="Kuo A."/>
            <person name="Mondo S."/>
            <person name="Pangilinan J."/>
            <person name="Riley R."/>
            <person name="Labutti K."/>
            <person name="Andreopoulos B."/>
            <person name="Lipzen A."/>
            <person name="Chen C."/>
            <person name="Yanf M."/>
            <person name="Daum C."/>
            <person name="Ng V."/>
            <person name="Clum A."/>
            <person name="Ohm R."/>
            <person name="Martin F."/>
            <person name="Silar P."/>
            <person name="Natvig D."/>
            <person name="Lalanne C."/>
            <person name="Gautier V."/>
            <person name="Ament-Velasquez S.L."/>
            <person name="Kruys A."/>
            <person name="Hutchinson M.I."/>
            <person name="Powell A.J."/>
            <person name="Barry K."/>
            <person name="Miller A.N."/>
            <person name="Grigoriev I.V."/>
            <person name="Debuchy R."/>
            <person name="Gladieux P."/>
            <person name="Thoren M.H."/>
            <person name="Johannesson H."/>
        </authorList>
    </citation>
    <scope>NUCLEOTIDE SEQUENCE</scope>
    <source>
        <strain evidence="7">PSN309</strain>
    </source>
</reference>
<feature type="compositionally biased region" description="Polar residues" evidence="5">
    <location>
        <begin position="515"/>
        <end position="527"/>
    </location>
</feature>
<evidence type="ECO:0000256" key="2">
    <source>
        <dbReference type="ARBA" id="ARBA00022763"/>
    </source>
</evidence>
<reference evidence="7" key="1">
    <citation type="journal article" date="2023" name="Mol. Phylogenet. Evol.">
        <title>Genome-scale phylogeny and comparative genomics of the fungal order Sordariales.</title>
        <authorList>
            <person name="Hensen N."/>
            <person name="Bonometti L."/>
            <person name="Westerberg I."/>
            <person name="Brannstrom I.O."/>
            <person name="Guillou S."/>
            <person name="Cros-Aarteil S."/>
            <person name="Calhoun S."/>
            <person name="Haridas S."/>
            <person name="Kuo A."/>
            <person name="Mondo S."/>
            <person name="Pangilinan J."/>
            <person name="Riley R."/>
            <person name="LaButti K."/>
            <person name="Andreopoulos B."/>
            <person name="Lipzen A."/>
            <person name="Chen C."/>
            <person name="Yan M."/>
            <person name="Daum C."/>
            <person name="Ng V."/>
            <person name="Clum A."/>
            <person name="Steindorff A."/>
            <person name="Ohm R.A."/>
            <person name="Martin F."/>
            <person name="Silar P."/>
            <person name="Natvig D.O."/>
            <person name="Lalanne C."/>
            <person name="Gautier V."/>
            <person name="Ament-Velasquez S.L."/>
            <person name="Kruys A."/>
            <person name="Hutchinson M.I."/>
            <person name="Powell A.J."/>
            <person name="Barry K."/>
            <person name="Miller A.N."/>
            <person name="Grigoriev I.V."/>
            <person name="Debuchy R."/>
            <person name="Gladieux P."/>
            <person name="Hiltunen Thoren M."/>
            <person name="Johannesson H."/>
        </authorList>
    </citation>
    <scope>NUCLEOTIDE SEQUENCE</scope>
    <source>
        <strain evidence="7">PSN309</strain>
    </source>
</reference>
<comment type="caution">
    <text evidence="7">The sequence shown here is derived from an EMBL/GenBank/DDBJ whole genome shotgun (WGS) entry which is preliminary data.</text>
</comment>
<feature type="region of interest" description="Disordered" evidence="5">
    <location>
        <begin position="190"/>
        <end position="396"/>
    </location>
</feature>
<evidence type="ECO:0000256" key="5">
    <source>
        <dbReference type="SAM" id="MobiDB-lite"/>
    </source>
</evidence>
<accession>A0AAN6WU41</accession>
<dbReference type="GO" id="GO:0004519">
    <property type="term" value="F:endonuclease activity"/>
    <property type="evidence" value="ECO:0007669"/>
    <property type="project" value="UniProtKB-KW"/>
</dbReference>
<sequence length="726" mass="81100">MMESWVRNGRPSLIAALESVCDAIGGDIEAEIRERDERKDASMREEIDQLKAAAARTEVLQQENQSLRQELEELRKRNALPAPSISISRPDIRTPVRHALAEISPNKSIGAWSAKSAATDVESDDLEKRYQNLSRHYKLVALKLDQKSEAGRKLRIERDKWWKYAESLEAKIQRLQAKVGRYEQTLHKLGGAEALDTERETTCEAPETEPQGGAGDATRLEQSAFQASFASNPESGTRSGEDQDEPRRRRAASLSAPNTSYPNVQADQVRTGDASEISGNADTPDELPPIPSKDRGEDDVRIKEEPSSDGPLVVFERSVRKRKPADDDNAMLPPARKIKSEPSSDPVITNEALIFSPHESIDLDDDGIGMPTPRKQRQTLRGVDDDATPRRDNTSRLLYPRPSVEESSIAQFAAPPDAPGDFPPDRASWTLDNGIAGLAEDGDEDFRSSKARSAAKKSLKQTPGRLQTLLNRVSPEPEPATLRPLRLTNTTPAMRFVEPDTGVAESPSEVGLRNKMSSKGSGSVQTELATPNVRPRLDSVKSSKPTPTRLRHTPLAQLRLQDFKINPKLNDGLTFAYDEVVRNKADRAELEGCTDYNCCGRHYRAMAESEFNAAGAGVLSRPPDVQMMEDYLGPGQSHQLVEMTREERQEVWLKAKSQDMANRLGRHRHRFARKASPPGYWNPDFPDTQEIVENRAEAAKRAKKQIQERWREAMKFGKGKWLFRDE</sequence>
<gene>
    <name evidence="7" type="ORF">QBC35DRAFT_497196</name>
</gene>
<feature type="compositionally biased region" description="Basic and acidic residues" evidence="5">
    <location>
        <begin position="292"/>
        <end position="306"/>
    </location>
</feature>
<feature type="compositionally biased region" description="Polar residues" evidence="5">
    <location>
        <begin position="220"/>
        <end position="238"/>
    </location>
</feature>
<keyword evidence="7" id="KW-0378">Hydrolase</keyword>
<proteinExistence type="predicted"/>
<dbReference type="PANTHER" id="PTHR15107">
    <property type="entry name" value="RETINOBLASTOMA BINDING PROTEIN 8"/>
    <property type="match status" value="1"/>
</dbReference>
<feature type="compositionally biased region" description="Basic and acidic residues" evidence="5">
    <location>
        <begin position="382"/>
        <end position="394"/>
    </location>
</feature>